<evidence type="ECO:0000313" key="14">
    <source>
        <dbReference type="EMBL" id="KAJ8020438.1"/>
    </source>
</evidence>
<keyword evidence="5 12" id="KW-1133">Transmembrane helix</keyword>
<gene>
    <name evidence="14" type="ORF">HOLleu_40026</name>
</gene>
<dbReference type="OrthoDB" id="17569at2759"/>
<dbReference type="InterPro" id="IPR001828">
    <property type="entry name" value="ANF_lig-bd_rcpt"/>
</dbReference>
<dbReference type="Gene3D" id="3.40.50.2300">
    <property type="match status" value="1"/>
</dbReference>
<keyword evidence="3 12" id="KW-0812">Transmembrane</keyword>
<dbReference type="PRINTS" id="PR01176">
    <property type="entry name" value="GABABRECEPTR"/>
</dbReference>
<keyword evidence="6" id="KW-0297">G-protein coupled receptor</keyword>
<keyword evidence="7 12" id="KW-0472">Membrane</keyword>
<dbReference type="GO" id="GO:0004965">
    <property type="term" value="F:G protein-coupled GABA receptor activity"/>
    <property type="evidence" value="ECO:0007669"/>
    <property type="project" value="InterPro"/>
</dbReference>
<dbReference type="PANTHER" id="PTHR10519:SF78">
    <property type="entry name" value="G-PROTEIN COUPLED RECEPTORS FAMILY 3 PROFILE DOMAIN-CONTAINING PROTEIN"/>
    <property type="match status" value="1"/>
</dbReference>
<feature type="transmembrane region" description="Helical" evidence="12">
    <location>
        <begin position="405"/>
        <end position="426"/>
    </location>
</feature>
<dbReference type="Pfam" id="PF00003">
    <property type="entry name" value="7tm_3"/>
    <property type="match status" value="1"/>
</dbReference>
<evidence type="ECO:0000256" key="6">
    <source>
        <dbReference type="ARBA" id="ARBA00023040"/>
    </source>
</evidence>
<evidence type="ECO:0000313" key="15">
    <source>
        <dbReference type="Proteomes" id="UP001152320"/>
    </source>
</evidence>
<evidence type="ECO:0000256" key="12">
    <source>
        <dbReference type="SAM" id="Phobius"/>
    </source>
</evidence>
<evidence type="ECO:0000256" key="8">
    <source>
        <dbReference type="ARBA" id="ARBA00023170"/>
    </source>
</evidence>
<dbReference type="FunFam" id="3.40.50.2300:FF:000063">
    <property type="entry name" value="Gamma-aminobutyric acid type B receptor subunit"/>
    <property type="match status" value="1"/>
</dbReference>
<dbReference type="InterPro" id="IPR002455">
    <property type="entry name" value="GPCR3_GABA-B"/>
</dbReference>
<evidence type="ECO:0000256" key="2">
    <source>
        <dbReference type="ARBA" id="ARBA00022475"/>
    </source>
</evidence>
<keyword evidence="9" id="KW-0325">Glycoprotein</keyword>
<dbReference type="EMBL" id="JAIZAY010000022">
    <property type="protein sequence ID" value="KAJ8020438.1"/>
    <property type="molecule type" value="Genomic_DNA"/>
</dbReference>
<dbReference type="PROSITE" id="PS50259">
    <property type="entry name" value="G_PROTEIN_RECEP_F3_4"/>
    <property type="match status" value="1"/>
</dbReference>
<proteinExistence type="predicted"/>
<dbReference type="PANTHER" id="PTHR10519">
    <property type="entry name" value="GABA-B RECEPTOR"/>
    <property type="match status" value="1"/>
</dbReference>
<evidence type="ECO:0000256" key="7">
    <source>
        <dbReference type="ARBA" id="ARBA00023136"/>
    </source>
</evidence>
<keyword evidence="2" id="KW-1003">Cell membrane</keyword>
<feature type="transmembrane region" description="Helical" evidence="12">
    <location>
        <begin position="330"/>
        <end position="352"/>
    </location>
</feature>
<dbReference type="InterPro" id="IPR028082">
    <property type="entry name" value="Peripla_BP_I"/>
</dbReference>
<sequence length="442" mass="50519">MYRALYSRNRTFVMILGCGCSKSTEPTAQSSHYWNLIQLSYVASSPRLSNRITFPLLFRMHPSETVFNVVKFALLKYYGWEKVATLHQHFDLFALPTSDFQRDASEHGVEIIAAESVSQDLSIQLANLKERKVRIIIGNFYESMARKVFCEAYKLGMYGQNYVWIIPGKHTMNLIQSTSEFWSIYKDYVGGEYEDLSGYAEAPFAYDSAWVIAWTLHKAEIMLREKDSSLSIANFTYDKKGYAELFYDLMNRTNFVGVSGHVQFNEVGDRKGLMKLEQNQGGLETEVAFYDPSRSPGKRLSWTSSVIWQGDGPPDDMLKMDEVIMSVSPYLFIVATCFAIVGVGIAIFFLAFNIKYRKKRFIKMSSPNVNNLILFGGILAYVSLIPLGVDSFLVPVNIVDWMCKLKLWCLATAFSVAFGAMFMKTWRVHKIFTRKSRQKTVT</sequence>
<reference evidence="14" key="1">
    <citation type="submission" date="2021-10" db="EMBL/GenBank/DDBJ databases">
        <title>Tropical sea cucumber genome reveals ecological adaptation and Cuvierian tubules defense mechanism.</title>
        <authorList>
            <person name="Chen T."/>
        </authorList>
    </citation>
    <scope>NUCLEOTIDE SEQUENCE</scope>
    <source>
        <strain evidence="14">Nanhai2018</strain>
        <tissue evidence="14">Muscle</tissue>
    </source>
</reference>
<protein>
    <recommendedName>
        <fullName evidence="11">Gamma-aminobutyric acid type B receptor subunit 2</fullName>
    </recommendedName>
</protein>
<dbReference type="Proteomes" id="UP001152320">
    <property type="component" value="Chromosome 22"/>
</dbReference>
<organism evidence="14 15">
    <name type="scientific">Holothuria leucospilota</name>
    <name type="common">Black long sea cucumber</name>
    <name type="synonym">Mertensiothuria leucospilota</name>
    <dbReference type="NCBI Taxonomy" id="206669"/>
    <lineage>
        <taxon>Eukaryota</taxon>
        <taxon>Metazoa</taxon>
        <taxon>Echinodermata</taxon>
        <taxon>Eleutherozoa</taxon>
        <taxon>Echinozoa</taxon>
        <taxon>Holothuroidea</taxon>
        <taxon>Aspidochirotacea</taxon>
        <taxon>Aspidochirotida</taxon>
        <taxon>Holothuriidae</taxon>
        <taxon>Holothuria</taxon>
    </lineage>
</organism>
<feature type="domain" description="G-protein coupled receptors family 3 profile" evidence="13">
    <location>
        <begin position="338"/>
        <end position="442"/>
    </location>
</feature>
<evidence type="ECO:0000256" key="3">
    <source>
        <dbReference type="ARBA" id="ARBA00022692"/>
    </source>
</evidence>
<dbReference type="SUPFAM" id="SSF53822">
    <property type="entry name" value="Periplasmic binding protein-like I"/>
    <property type="match status" value="1"/>
</dbReference>
<comment type="subcellular location">
    <subcellularLocation>
        <location evidence="1">Cell membrane</location>
        <topology evidence="1">Multi-pass membrane protein</topology>
    </subcellularLocation>
</comment>
<evidence type="ECO:0000259" key="13">
    <source>
        <dbReference type="PROSITE" id="PS50259"/>
    </source>
</evidence>
<dbReference type="Pfam" id="PF01094">
    <property type="entry name" value="ANF_receptor"/>
    <property type="match status" value="1"/>
</dbReference>
<feature type="transmembrane region" description="Helical" evidence="12">
    <location>
        <begin position="372"/>
        <end position="393"/>
    </location>
</feature>
<keyword evidence="4" id="KW-0732">Signal</keyword>
<accession>A0A9Q0YCS7</accession>
<keyword evidence="8 14" id="KW-0675">Receptor</keyword>
<keyword evidence="15" id="KW-1185">Reference proteome</keyword>
<evidence type="ECO:0000256" key="10">
    <source>
        <dbReference type="ARBA" id="ARBA00023224"/>
    </source>
</evidence>
<name>A0A9Q0YCS7_HOLLE</name>
<evidence type="ECO:0000256" key="4">
    <source>
        <dbReference type="ARBA" id="ARBA00022729"/>
    </source>
</evidence>
<evidence type="ECO:0000256" key="1">
    <source>
        <dbReference type="ARBA" id="ARBA00004651"/>
    </source>
</evidence>
<evidence type="ECO:0000256" key="11">
    <source>
        <dbReference type="ARBA" id="ARBA00073785"/>
    </source>
</evidence>
<evidence type="ECO:0000256" key="9">
    <source>
        <dbReference type="ARBA" id="ARBA00023180"/>
    </source>
</evidence>
<comment type="caution">
    <text evidence="14">The sequence shown here is derived from an EMBL/GenBank/DDBJ whole genome shotgun (WGS) entry which is preliminary data.</text>
</comment>
<dbReference type="GO" id="GO:0038039">
    <property type="term" value="C:G protein-coupled receptor heterodimeric complex"/>
    <property type="evidence" value="ECO:0007669"/>
    <property type="project" value="TreeGrafter"/>
</dbReference>
<dbReference type="InterPro" id="IPR017978">
    <property type="entry name" value="GPCR_3_C"/>
</dbReference>
<keyword evidence="10" id="KW-0807">Transducer</keyword>
<dbReference type="CDD" id="cd06366">
    <property type="entry name" value="PBP1_GABAb_receptor"/>
    <property type="match status" value="1"/>
</dbReference>
<dbReference type="GO" id="GO:0007214">
    <property type="term" value="P:gamma-aminobutyric acid signaling pathway"/>
    <property type="evidence" value="ECO:0007669"/>
    <property type="project" value="TreeGrafter"/>
</dbReference>
<dbReference type="AlphaFoldDB" id="A0A9Q0YCS7"/>
<evidence type="ECO:0000256" key="5">
    <source>
        <dbReference type="ARBA" id="ARBA00022989"/>
    </source>
</evidence>